<evidence type="ECO:0000256" key="2">
    <source>
        <dbReference type="SAM" id="Phobius"/>
    </source>
</evidence>
<evidence type="ECO:0000256" key="1">
    <source>
        <dbReference type="ARBA" id="ARBA00023125"/>
    </source>
</evidence>
<evidence type="ECO:0000313" key="4">
    <source>
        <dbReference type="Proteomes" id="UP000297245"/>
    </source>
</evidence>
<keyword evidence="2" id="KW-1133">Transmembrane helix</keyword>
<keyword evidence="2" id="KW-0812">Transmembrane</keyword>
<organism evidence="3 4">
    <name type="scientific">Dendrothele bispora (strain CBS 962.96)</name>
    <dbReference type="NCBI Taxonomy" id="1314807"/>
    <lineage>
        <taxon>Eukaryota</taxon>
        <taxon>Fungi</taxon>
        <taxon>Dikarya</taxon>
        <taxon>Basidiomycota</taxon>
        <taxon>Agaricomycotina</taxon>
        <taxon>Agaricomycetes</taxon>
        <taxon>Agaricomycetidae</taxon>
        <taxon>Agaricales</taxon>
        <taxon>Agaricales incertae sedis</taxon>
        <taxon>Dendrothele</taxon>
    </lineage>
</organism>
<protein>
    <submittedName>
        <fullName evidence="3">Uncharacterized protein</fullName>
    </submittedName>
</protein>
<keyword evidence="1" id="KW-0238">DNA-binding</keyword>
<proteinExistence type="predicted"/>
<dbReference type="GO" id="GO:0003677">
    <property type="term" value="F:DNA binding"/>
    <property type="evidence" value="ECO:0007669"/>
    <property type="project" value="UniProtKB-KW"/>
</dbReference>
<accession>A0A4S8LI59</accession>
<keyword evidence="4" id="KW-1185">Reference proteome</keyword>
<dbReference type="Proteomes" id="UP000297245">
    <property type="component" value="Unassembled WGS sequence"/>
</dbReference>
<dbReference type="SUPFAM" id="SSF47823">
    <property type="entry name" value="lambda integrase-like, N-terminal domain"/>
    <property type="match status" value="1"/>
</dbReference>
<name>A0A4S8LI59_DENBC</name>
<feature type="transmembrane region" description="Helical" evidence="2">
    <location>
        <begin position="152"/>
        <end position="173"/>
    </location>
</feature>
<reference evidence="3 4" key="1">
    <citation type="journal article" date="2019" name="Nat. Ecol. Evol.">
        <title>Megaphylogeny resolves global patterns of mushroom evolution.</title>
        <authorList>
            <person name="Varga T."/>
            <person name="Krizsan K."/>
            <person name="Foldi C."/>
            <person name="Dima B."/>
            <person name="Sanchez-Garcia M."/>
            <person name="Sanchez-Ramirez S."/>
            <person name="Szollosi G.J."/>
            <person name="Szarkandi J.G."/>
            <person name="Papp V."/>
            <person name="Albert L."/>
            <person name="Andreopoulos W."/>
            <person name="Angelini C."/>
            <person name="Antonin V."/>
            <person name="Barry K.W."/>
            <person name="Bougher N.L."/>
            <person name="Buchanan P."/>
            <person name="Buyck B."/>
            <person name="Bense V."/>
            <person name="Catcheside P."/>
            <person name="Chovatia M."/>
            <person name="Cooper J."/>
            <person name="Damon W."/>
            <person name="Desjardin D."/>
            <person name="Finy P."/>
            <person name="Geml J."/>
            <person name="Haridas S."/>
            <person name="Hughes K."/>
            <person name="Justo A."/>
            <person name="Karasinski D."/>
            <person name="Kautmanova I."/>
            <person name="Kiss B."/>
            <person name="Kocsube S."/>
            <person name="Kotiranta H."/>
            <person name="LaButti K.M."/>
            <person name="Lechner B.E."/>
            <person name="Liimatainen K."/>
            <person name="Lipzen A."/>
            <person name="Lukacs Z."/>
            <person name="Mihaltcheva S."/>
            <person name="Morgado L.N."/>
            <person name="Niskanen T."/>
            <person name="Noordeloos M.E."/>
            <person name="Ohm R.A."/>
            <person name="Ortiz-Santana B."/>
            <person name="Ovrebo C."/>
            <person name="Racz N."/>
            <person name="Riley R."/>
            <person name="Savchenko A."/>
            <person name="Shiryaev A."/>
            <person name="Soop K."/>
            <person name="Spirin V."/>
            <person name="Szebenyi C."/>
            <person name="Tomsovsky M."/>
            <person name="Tulloss R.E."/>
            <person name="Uehling J."/>
            <person name="Grigoriev I.V."/>
            <person name="Vagvolgyi C."/>
            <person name="Papp T."/>
            <person name="Martin F.M."/>
            <person name="Miettinen O."/>
            <person name="Hibbett D.S."/>
            <person name="Nagy L.G."/>
        </authorList>
    </citation>
    <scope>NUCLEOTIDE SEQUENCE [LARGE SCALE GENOMIC DNA]</scope>
    <source>
        <strain evidence="3 4">CBS 962.96</strain>
    </source>
</reference>
<dbReference type="Gene3D" id="1.10.150.130">
    <property type="match status" value="1"/>
</dbReference>
<evidence type="ECO:0000313" key="3">
    <source>
        <dbReference type="EMBL" id="THU88767.1"/>
    </source>
</evidence>
<dbReference type="InterPro" id="IPR010998">
    <property type="entry name" value="Integrase_recombinase_N"/>
</dbReference>
<dbReference type="OrthoDB" id="5598396at2759"/>
<dbReference type="EMBL" id="ML179396">
    <property type="protein sequence ID" value="THU88767.1"/>
    <property type="molecule type" value="Genomic_DNA"/>
</dbReference>
<sequence length="224" mass="25885">MNETARAPKRRRNRTVWTYERLIEERALNLGCVLDPASRTSYSSAADSYIQFCQWHNLPFEPTPDTLSLYVAYSCHFINPRSVRSYLSGICNELEAFYPNIRAVRKDTLVQKTLKGALKRKSSHVNRERALQREDLTSVHSSLSSQKDLDSLLFLAILFTAFFALMRLGELVWPVNVSHRELRKVTMRSSVILDKSSFSSPCLSRSPYPRQLKHFSTHFVHTDK</sequence>
<gene>
    <name evidence="3" type="ORF">K435DRAFT_679192</name>
</gene>
<dbReference type="AlphaFoldDB" id="A0A4S8LI59"/>
<keyword evidence="2" id="KW-0472">Membrane</keyword>